<proteinExistence type="predicted"/>
<dbReference type="STRING" id="696281.Desru_0651"/>
<keyword evidence="2" id="KW-1185">Reference proteome</keyword>
<protein>
    <submittedName>
        <fullName evidence="1">Uncharacterized protein</fullName>
    </submittedName>
</protein>
<dbReference type="EMBL" id="CP002780">
    <property type="protein sequence ID" value="AEG58936.1"/>
    <property type="molecule type" value="Genomic_DNA"/>
</dbReference>
<organism evidence="1 2">
    <name type="scientific">Desulforamulus ruminis (strain ATCC 23193 / DSM 2154 / NCIMB 8452 / DL)</name>
    <name type="common">Desulfotomaculum ruminis</name>
    <dbReference type="NCBI Taxonomy" id="696281"/>
    <lineage>
        <taxon>Bacteria</taxon>
        <taxon>Bacillati</taxon>
        <taxon>Bacillota</taxon>
        <taxon>Clostridia</taxon>
        <taxon>Eubacteriales</taxon>
        <taxon>Peptococcaceae</taxon>
        <taxon>Desulforamulus</taxon>
    </lineage>
</organism>
<reference evidence="2" key="1">
    <citation type="submission" date="2011-05" db="EMBL/GenBank/DDBJ databases">
        <title>Complete sequence of Desulfotomaculum ruminis DSM 2154.</title>
        <authorList>
            <person name="Lucas S."/>
            <person name="Copeland A."/>
            <person name="Lapidus A."/>
            <person name="Cheng J.-F."/>
            <person name="Goodwin L."/>
            <person name="Pitluck S."/>
            <person name="Lu M."/>
            <person name="Detter J.C."/>
            <person name="Han C."/>
            <person name="Tapia R."/>
            <person name="Land M."/>
            <person name="Hauser L."/>
            <person name="Kyrpides N."/>
            <person name="Ivanova N."/>
            <person name="Mikhailova N."/>
            <person name="Pagani I."/>
            <person name="Stams A.J.M."/>
            <person name="Plugge C.M."/>
            <person name="Muyzer G."/>
            <person name="Kuever J."/>
            <person name="Parshina S.N."/>
            <person name="Ivanova A.E."/>
            <person name="Nazina T.N."/>
            <person name="Brambilla E."/>
            <person name="Spring S."/>
            <person name="Klenk H.-P."/>
            <person name="Woyke T."/>
        </authorList>
    </citation>
    <scope>NUCLEOTIDE SEQUENCE [LARGE SCALE GENOMIC DNA]</scope>
    <source>
        <strain evidence="2">ATCC 23193 / DSM 2154 / NCIB 8452 / DL</strain>
    </source>
</reference>
<dbReference type="Proteomes" id="UP000009234">
    <property type="component" value="Chromosome"/>
</dbReference>
<evidence type="ECO:0000313" key="1">
    <source>
        <dbReference type="EMBL" id="AEG58936.1"/>
    </source>
</evidence>
<dbReference type="eggNOG" id="ENOG503398A">
    <property type="taxonomic scope" value="Bacteria"/>
</dbReference>
<accession>F6DTB9</accession>
<gene>
    <name evidence="1" type="ordered locus">Desru_0651</name>
</gene>
<dbReference type="OrthoDB" id="1804892at2"/>
<name>F6DTB9_DESRL</name>
<evidence type="ECO:0000313" key="2">
    <source>
        <dbReference type="Proteomes" id="UP000009234"/>
    </source>
</evidence>
<dbReference type="KEGG" id="dru:Desru_0651"/>
<dbReference type="AlphaFoldDB" id="F6DTB9"/>
<dbReference type="Pfam" id="PF12642">
    <property type="entry name" value="TpcC"/>
    <property type="match status" value="1"/>
</dbReference>
<dbReference type="RefSeq" id="WP_013840710.1">
    <property type="nucleotide sequence ID" value="NC_015589.1"/>
</dbReference>
<dbReference type="Gene3D" id="3.10.450.540">
    <property type="match status" value="2"/>
</dbReference>
<dbReference type="InterPro" id="IPR024735">
    <property type="entry name" value="TcpC"/>
</dbReference>
<dbReference type="HOGENOM" id="CLU_911286_0_0_9"/>
<sequence length="307" mass="33890">MNLNRRLLYRNIAGALLWGFLFLVLILSVRSVNTVNKTGEIAATAITRQQEKTLNEVREVARAFAVEWATWNGSQENYGRRLAAFLKQGTTLPQPAEAIQEVSSSSVIGVQEIDPDLYRVKVLLHTRRLTPVNTGEVHETLVAITRKDLEDLRSQETIDTENTQGWVDQLICVETVVNRAEDPPTIAGMPVLIAETQEKGSLLKTDCTKIASPEIVTFVNQFLTLYYSGQPLNQFIVAEADIQPLAGEWKLESVSRVQADDEKQPGKLLVEAIVSGPGIGALNQILYIKLHPGEGNGYLIEDIGSGL</sequence>
<reference evidence="1 2" key="2">
    <citation type="journal article" date="2012" name="Stand. Genomic Sci.">
        <title>Complete genome sequence of the sulfate-reducing firmicute Desulfotomaculum ruminis type strain (DL(T)).</title>
        <authorList>
            <person name="Spring S."/>
            <person name="Visser M."/>
            <person name="Lu M."/>
            <person name="Copeland A."/>
            <person name="Lapidus A."/>
            <person name="Lucas S."/>
            <person name="Cheng J.F."/>
            <person name="Han C."/>
            <person name="Tapia R."/>
            <person name="Goodwin L.A."/>
            <person name="Pitluck S."/>
            <person name="Ivanova N."/>
            <person name="Land M."/>
            <person name="Hauser L."/>
            <person name="Larimer F."/>
            <person name="Rohde M."/>
            <person name="Goker M."/>
            <person name="Detter J.C."/>
            <person name="Kyrpides N.C."/>
            <person name="Woyke T."/>
            <person name="Schaap P.J."/>
            <person name="Plugge C.M."/>
            <person name="Muyzer G."/>
            <person name="Kuever J."/>
            <person name="Pereira I.A."/>
            <person name="Parshina S.N."/>
            <person name="Bernier-Latmani R."/>
            <person name="Stams A.J."/>
            <person name="Klenk H.P."/>
        </authorList>
    </citation>
    <scope>NUCLEOTIDE SEQUENCE [LARGE SCALE GENOMIC DNA]</scope>
    <source>
        <strain evidence="2">ATCC 23193 / DSM 2154 / NCIB 8452 / DL</strain>
    </source>
</reference>